<keyword evidence="2" id="KW-1185">Reference proteome</keyword>
<comment type="caution">
    <text evidence="1">The sequence shown here is derived from an EMBL/GenBank/DDBJ whole genome shotgun (WGS) entry which is preliminary data.</text>
</comment>
<evidence type="ECO:0000313" key="1">
    <source>
        <dbReference type="EMBL" id="KAH6635845.1"/>
    </source>
</evidence>
<name>A0ACB7PCY0_9PEZI</name>
<dbReference type="EMBL" id="JAGIZQ010000003">
    <property type="protein sequence ID" value="KAH6635845.1"/>
    <property type="molecule type" value="Genomic_DNA"/>
</dbReference>
<accession>A0ACB7PCY0</accession>
<protein>
    <submittedName>
        <fullName evidence="1">Uncharacterized protein</fullName>
    </submittedName>
</protein>
<sequence length="177" mass="18797">MPLKASPLNSPPQAPVVTGLWHGFPIYVLCRYVVVALAVAASIVYKFVVTEVTTFDNNPVESSQVQLQLPLVRGLLADGTTSPWVGDYPLSVASRAFFHEQRMWTPPEGYTTGGSFRTSVSITVAGLADCSGSFGTLDRGFLVSREIVVVANVTEDNTPSFLSSAAGNWTRAEGGGG</sequence>
<evidence type="ECO:0000313" key="2">
    <source>
        <dbReference type="Proteomes" id="UP000724584"/>
    </source>
</evidence>
<dbReference type="Proteomes" id="UP000724584">
    <property type="component" value="Unassembled WGS sequence"/>
</dbReference>
<gene>
    <name evidence="1" type="ORF">F5144DRAFT_546021</name>
</gene>
<reference evidence="1 2" key="1">
    <citation type="journal article" date="2021" name="Nat. Commun.">
        <title>Genetic determinants of endophytism in the Arabidopsis root mycobiome.</title>
        <authorList>
            <person name="Mesny F."/>
            <person name="Miyauchi S."/>
            <person name="Thiergart T."/>
            <person name="Pickel B."/>
            <person name="Atanasova L."/>
            <person name="Karlsson M."/>
            <person name="Huettel B."/>
            <person name="Barry K.W."/>
            <person name="Haridas S."/>
            <person name="Chen C."/>
            <person name="Bauer D."/>
            <person name="Andreopoulos W."/>
            <person name="Pangilinan J."/>
            <person name="LaButti K."/>
            <person name="Riley R."/>
            <person name="Lipzen A."/>
            <person name="Clum A."/>
            <person name="Drula E."/>
            <person name="Henrissat B."/>
            <person name="Kohler A."/>
            <person name="Grigoriev I.V."/>
            <person name="Martin F.M."/>
            <person name="Hacquard S."/>
        </authorList>
    </citation>
    <scope>NUCLEOTIDE SEQUENCE [LARGE SCALE GENOMIC DNA]</scope>
    <source>
        <strain evidence="1 2">MPI-SDFR-AT-0079</strain>
    </source>
</reference>
<proteinExistence type="predicted"/>
<organism evidence="1 2">
    <name type="scientific">Chaetomium tenue</name>
    <dbReference type="NCBI Taxonomy" id="1854479"/>
    <lineage>
        <taxon>Eukaryota</taxon>
        <taxon>Fungi</taxon>
        <taxon>Dikarya</taxon>
        <taxon>Ascomycota</taxon>
        <taxon>Pezizomycotina</taxon>
        <taxon>Sordariomycetes</taxon>
        <taxon>Sordariomycetidae</taxon>
        <taxon>Sordariales</taxon>
        <taxon>Chaetomiaceae</taxon>
        <taxon>Chaetomium</taxon>
    </lineage>
</organism>